<name>A0A8J2ZAS0_9PROT</name>
<dbReference type="EMBL" id="BMKS01000004">
    <property type="protein sequence ID" value="GGG29767.1"/>
    <property type="molecule type" value="Genomic_DNA"/>
</dbReference>
<evidence type="ECO:0000259" key="3">
    <source>
        <dbReference type="Pfam" id="PF01323"/>
    </source>
</evidence>
<evidence type="ECO:0000256" key="1">
    <source>
        <dbReference type="PIRNR" id="PIRNR006386"/>
    </source>
</evidence>
<dbReference type="PIRSF" id="PIRSF006386">
    <property type="entry name" value="HCCAis_GSTk"/>
    <property type="match status" value="1"/>
</dbReference>
<dbReference type="CDD" id="cd03022">
    <property type="entry name" value="DsbA_HCCA_Iso"/>
    <property type="match status" value="1"/>
</dbReference>
<evidence type="ECO:0000313" key="4">
    <source>
        <dbReference type="EMBL" id="GGG29767.1"/>
    </source>
</evidence>
<dbReference type="GO" id="GO:0006749">
    <property type="term" value="P:glutathione metabolic process"/>
    <property type="evidence" value="ECO:0007669"/>
    <property type="project" value="TreeGrafter"/>
</dbReference>
<accession>A0A8J2ZAS0</accession>
<dbReference type="GO" id="GO:1901170">
    <property type="term" value="P:naphthalene catabolic process"/>
    <property type="evidence" value="ECO:0007669"/>
    <property type="project" value="InterPro"/>
</dbReference>
<dbReference type="InterPro" id="IPR001853">
    <property type="entry name" value="DSBA-like_thioredoxin_dom"/>
</dbReference>
<feature type="domain" description="DSBA-like thioredoxin" evidence="3">
    <location>
        <begin position="11"/>
        <end position="204"/>
    </location>
</feature>
<dbReference type="AlphaFoldDB" id="A0A8J2ZAS0"/>
<comment type="caution">
    <text evidence="4">The sequence shown here is derived from an EMBL/GenBank/DDBJ whole genome shotgun (WGS) entry which is preliminary data.</text>
</comment>
<comment type="similarity">
    <text evidence="1">Belongs to the GST superfamily. NadH family.</text>
</comment>
<gene>
    <name evidence="4" type="primary">nahD</name>
    <name evidence="4" type="ORF">GCM10010964_17070</name>
</gene>
<dbReference type="RefSeq" id="WP_188899591.1">
    <property type="nucleotide sequence ID" value="NZ_BMKS01000004.1"/>
</dbReference>
<evidence type="ECO:0000256" key="2">
    <source>
        <dbReference type="PIRSR" id="PIRSR006386-1"/>
    </source>
</evidence>
<dbReference type="Proteomes" id="UP000597507">
    <property type="component" value="Unassembled WGS sequence"/>
</dbReference>
<comment type="catalytic activity">
    <reaction evidence="1">
        <text>2-hydroxychromene-2-carboxylate = (3E)-4-(2-hydroxyphenyl)-2-oxobut-3-enoate</text>
        <dbReference type="Rhea" id="RHEA:27401"/>
        <dbReference type="ChEBI" id="CHEBI:59350"/>
        <dbReference type="ChEBI" id="CHEBI:59353"/>
        <dbReference type="EC" id="5.99.1.4"/>
    </reaction>
</comment>
<keyword evidence="1 4" id="KW-0413">Isomerase</keyword>
<dbReference type="GO" id="GO:0004364">
    <property type="term" value="F:glutathione transferase activity"/>
    <property type="evidence" value="ECO:0007669"/>
    <property type="project" value="TreeGrafter"/>
</dbReference>
<dbReference type="InterPro" id="IPR014440">
    <property type="entry name" value="HCCAis_GSTk"/>
</dbReference>
<keyword evidence="5" id="KW-1185">Reference proteome</keyword>
<dbReference type="EC" id="5.99.1.4" evidence="1"/>
<dbReference type="InterPro" id="IPR051924">
    <property type="entry name" value="GST_Kappa/NadH"/>
</dbReference>
<sequence length="217" mass="24468">MPAPAATPRVVECFYTLSSPWMYLGGPQLTRIVRRHRVRLVLRPYDFAAVVPGNGGIPLRSRPEARQRYHALELDRWRRHLGLPLNLRPRHYPPRDQRPAGRMVMAAQAHGFDAMLLSHALLRALWAEERDIADPAERARIADEAGLPGRDLVAEEESPAILAEWARNNEDAAARGVFGSPTIFFGDLWLWGQDRLFFLERALAGEAVHDDFPDGAP</sequence>
<dbReference type="PANTHER" id="PTHR42943:SF13">
    <property type="entry name" value="GLUTATHIONE S-TRANSFERASE KAPPA-RELATED"/>
    <property type="match status" value="1"/>
</dbReference>
<organism evidence="4 5">
    <name type="scientific">Caldovatus sediminis</name>
    <dbReference type="NCBI Taxonomy" id="2041189"/>
    <lineage>
        <taxon>Bacteria</taxon>
        <taxon>Pseudomonadati</taxon>
        <taxon>Pseudomonadota</taxon>
        <taxon>Alphaproteobacteria</taxon>
        <taxon>Acetobacterales</taxon>
        <taxon>Roseomonadaceae</taxon>
        <taxon>Caldovatus</taxon>
    </lineage>
</organism>
<reference evidence="4 5" key="1">
    <citation type="journal article" date="2014" name="Int. J. Syst. Evol. Microbiol.">
        <title>Complete genome sequence of Corynebacterium casei LMG S-19264T (=DSM 44701T), isolated from a smear-ripened cheese.</title>
        <authorList>
            <consortium name="US DOE Joint Genome Institute (JGI-PGF)"/>
            <person name="Walter F."/>
            <person name="Albersmeier A."/>
            <person name="Kalinowski J."/>
            <person name="Ruckert C."/>
        </authorList>
    </citation>
    <scope>NUCLEOTIDE SEQUENCE [LARGE SCALE GENOMIC DNA]</scope>
    <source>
        <strain evidence="4 5">CGMCC 1.16330</strain>
    </source>
</reference>
<dbReference type="GO" id="GO:0004602">
    <property type="term" value="F:glutathione peroxidase activity"/>
    <property type="evidence" value="ECO:0007669"/>
    <property type="project" value="TreeGrafter"/>
</dbReference>
<proteinExistence type="inferred from homology"/>
<evidence type="ECO:0000313" key="5">
    <source>
        <dbReference type="Proteomes" id="UP000597507"/>
    </source>
</evidence>
<dbReference type="PANTHER" id="PTHR42943">
    <property type="entry name" value="GLUTATHIONE S-TRANSFERASE KAPPA"/>
    <property type="match status" value="1"/>
</dbReference>
<dbReference type="Pfam" id="PF01323">
    <property type="entry name" value="DSBA"/>
    <property type="match status" value="1"/>
</dbReference>
<feature type="active site" description="Nucleophile" evidence="2">
    <location>
        <position position="19"/>
    </location>
</feature>
<protein>
    <recommendedName>
        <fullName evidence="1">2-hydroxychromene-2-carboxylate isomerase</fullName>
        <ecNumber evidence="1">5.99.1.4</ecNumber>
    </recommendedName>
</protein>
<dbReference type="InterPro" id="IPR036249">
    <property type="entry name" value="Thioredoxin-like_sf"/>
</dbReference>
<dbReference type="GO" id="GO:0018845">
    <property type="term" value="F:2-hydroxychromene-2-carboxylate isomerase activity"/>
    <property type="evidence" value="ECO:0007669"/>
    <property type="project" value="UniProtKB-UniRule"/>
</dbReference>
<dbReference type="Gene3D" id="3.40.30.10">
    <property type="entry name" value="Glutaredoxin"/>
    <property type="match status" value="1"/>
</dbReference>
<dbReference type="SUPFAM" id="SSF52833">
    <property type="entry name" value="Thioredoxin-like"/>
    <property type="match status" value="1"/>
</dbReference>
<dbReference type="InterPro" id="IPR044087">
    <property type="entry name" value="NahD-like"/>
</dbReference>